<keyword evidence="4" id="KW-1185">Reference proteome</keyword>
<dbReference type="InterPro" id="IPR044946">
    <property type="entry name" value="Restrct_endonuc_typeI_TRD_sf"/>
</dbReference>
<dbReference type="STRING" id="617002.SAMN05660653_01280"/>
<dbReference type="GO" id="GO:0009307">
    <property type="term" value="P:DNA restriction-modification system"/>
    <property type="evidence" value="ECO:0007669"/>
    <property type="project" value="UniProtKB-KW"/>
</dbReference>
<dbReference type="Proteomes" id="UP000198771">
    <property type="component" value="Unassembled WGS sequence"/>
</dbReference>
<dbReference type="GO" id="GO:0003677">
    <property type="term" value="F:DNA binding"/>
    <property type="evidence" value="ECO:0007669"/>
    <property type="project" value="UniProtKB-KW"/>
</dbReference>
<organism evidence="3 4">
    <name type="scientific">Desulfonatronum thiosulfatophilum</name>
    <dbReference type="NCBI Taxonomy" id="617002"/>
    <lineage>
        <taxon>Bacteria</taxon>
        <taxon>Pseudomonadati</taxon>
        <taxon>Thermodesulfobacteriota</taxon>
        <taxon>Desulfovibrionia</taxon>
        <taxon>Desulfovibrionales</taxon>
        <taxon>Desulfonatronaceae</taxon>
        <taxon>Desulfonatronum</taxon>
    </lineage>
</organism>
<dbReference type="SUPFAM" id="SSF116734">
    <property type="entry name" value="DNA methylase specificity domain"/>
    <property type="match status" value="1"/>
</dbReference>
<dbReference type="EMBL" id="FMXO01000006">
    <property type="protein sequence ID" value="SDB26667.1"/>
    <property type="molecule type" value="Genomic_DNA"/>
</dbReference>
<gene>
    <name evidence="3" type="ORF">SAMN05660653_01280</name>
</gene>
<keyword evidence="1" id="KW-0680">Restriction system</keyword>
<dbReference type="OrthoDB" id="9806213at2"/>
<name>A0A1G6C1F9_9BACT</name>
<evidence type="ECO:0000256" key="2">
    <source>
        <dbReference type="ARBA" id="ARBA00023125"/>
    </source>
</evidence>
<evidence type="ECO:0000256" key="1">
    <source>
        <dbReference type="ARBA" id="ARBA00022747"/>
    </source>
</evidence>
<accession>A0A1G6C1F9</accession>
<sequence length="302" mass="34493">MHKPSWFRDGQTLIVNAKTCGINKDGHEQYIVNPDTGIRSNSDIDDDLAECCDLVKSGDFSRKEVFFYVTSRIVESSSYVPKYFDHKTLEGIEELSKNNKGFTLKSLGQLKKEKKLLLFGGHGSPSSDQRLGEIPYIKVSDLRAGHVNINPTNMVPLALAKKFWGDDTSGLQAYDLVSPERASKNIGEFCVLMPGQENSVLTKEVIVVRTNTDLFDQFYLLWALTLKEVVAQWERIVFMQTNREDVGKRMHEILIPIPESRELADKLSFQFRDYYQSLEKARRIFVDSIEHSSFSHHIHLGE</sequence>
<dbReference type="Gene3D" id="3.90.220.20">
    <property type="entry name" value="DNA methylase specificity domains"/>
    <property type="match status" value="1"/>
</dbReference>
<dbReference type="AlphaFoldDB" id="A0A1G6C1F9"/>
<keyword evidence="2" id="KW-0238">DNA-binding</keyword>
<evidence type="ECO:0000313" key="4">
    <source>
        <dbReference type="Proteomes" id="UP000198771"/>
    </source>
</evidence>
<dbReference type="RefSeq" id="WP_092118840.1">
    <property type="nucleotide sequence ID" value="NZ_FMXO01000006.1"/>
</dbReference>
<reference evidence="3 4" key="1">
    <citation type="submission" date="2016-10" db="EMBL/GenBank/DDBJ databases">
        <authorList>
            <person name="de Groot N.N."/>
        </authorList>
    </citation>
    <scope>NUCLEOTIDE SEQUENCE [LARGE SCALE GENOMIC DNA]</scope>
    <source>
        <strain evidence="3 4">ASO4-2</strain>
    </source>
</reference>
<proteinExistence type="predicted"/>
<protein>
    <submittedName>
        <fullName evidence="3">Type I restriction enzyme M protein</fullName>
    </submittedName>
</protein>
<evidence type="ECO:0000313" key="3">
    <source>
        <dbReference type="EMBL" id="SDB26667.1"/>
    </source>
</evidence>